<dbReference type="Pfam" id="PF07660">
    <property type="entry name" value="STN"/>
    <property type="match status" value="1"/>
</dbReference>
<evidence type="ECO:0000256" key="1">
    <source>
        <dbReference type="ARBA" id="ARBA00004571"/>
    </source>
</evidence>
<organism evidence="9 10">
    <name type="scientific">Mucilaginibacter litoreus</name>
    <dbReference type="NCBI Taxonomy" id="1048221"/>
    <lineage>
        <taxon>Bacteria</taxon>
        <taxon>Pseudomonadati</taxon>
        <taxon>Bacteroidota</taxon>
        <taxon>Sphingobacteriia</taxon>
        <taxon>Sphingobacteriales</taxon>
        <taxon>Sphingobacteriaceae</taxon>
        <taxon>Mucilaginibacter</taxon>
    </lineage>
</organism>
<keyword evidence="10" id="KW-1185">Reference proteome</keyword>
<dbReference type="InterPro" id="IPR008969">
    <property type="entry name" value="CarboxyPept-like_regulatory"/>
</dbReference>
<name>A0ABW3AM53_9SPHI</name>
<dbReference type="Pfam" id="PF07715">
    <property type="entry name" value="Plug"/>
    <property type="match status" value="1"/>
</dbReference>
<dbReference type="RefSeq" id="WP_377110766.1">
    <property type="nucleotide sequence ID" value="NZ_JBHTHZ010000001.1"/>
</dbReference>
<dbReference type="Proteomes" id="UP001597010">
    <property type="component" value="Unassembled WGS sequence"/>
</dbReference>
<dbReference type="Pfam" id="PF13715">
    <property type="entry name" value="CarbopepD_reg_2"/>
    <property type="match status" value="1"/>
</dbReference>
<dbReference type="EMBL" id="JBHTHZ010000001">
    <property type="protein sequence ID" value="MFD0792055.1"/>
    <property type="molecule type" value="Genomic_DNA"/>
</dbReference>
<proteinExistence type="inferred from homology"/>
<evidence type="ECO:0000256" key="3">
    <source>
        <dbReference type="ARBA" id="ARBA00022452"/>
    </source>
</evidence>
<evidence type="ECO:0000313" key="10">
    <source>
        <dbReference type="Proteomes" id="UP001597010"/>
    </source>
</evidence>
<dbReference type="InterPro" id="IPR039426">
    <property type="entry name" value="TonB-dep_rcpt-like"/>
</dbReference>
<dbReference type="Gene3D" id="2.170.130.10">
    <property type="entry name" value="TonB-dependent receptor, plug domain"/>
    <property type="match status" value="1"/>
</dbReference>
<dbReference type="InterPro" id="IPR023996">
    <property type="entry name" value="TonB-dep_OMP_SusC/RagA"/>
</dbReference>
<evidence type="ECO:0000259" key="8">
    <source>
        <dbReference type="SMART" id="SM00965"/>
    </source>
</evidence>
<evidence type="ECO:0000313" key="9">
    <source>
        <dbReference type="EMBL" id="MFD0792055.1"/>
    </source>
</evidence>
<evidence type="ECO:0000256" key="2">
    <source>
        <dbReference type="ARBA" id="ARBA00022448"/>
    </source>
</evidence>
<evidence type="ECO:0000256" key="4">
    <source>
        <dbReference type="ARBA" id="ARBA00022692"/>
    </source>
</evidence>
<evidence type="ECO:0000256" key="7">
    <source>
        <dbReference type="PROSITE-ProRule" id="PRU01360"/>
    </source>
</evidence>
<comment type="caution">
    <text evidence="9">The sequence shown here is derived from an EMBL/GenBank/DDBJ whole genome shotgun (WGS) entry which is preliminary data.</text>
</comment>
<dbReference type="InterPro" id="IPR023997">
    <property type="entry name" value="TonB-dep_OMP_SusC/RagA_CS"/>
</dbReference>
<dbReference type="SUPFAM" id="SSF49464">
    <property type="entry name" value="Carboxypeptidase regulatory domain-like"/>
    <property type="match status" value="1"/>
</dbReference>
<dbReference type="PROSITE" id="PS52016">
    <property type="entry name" value="TONB_DEPENDENT_REC_3"/>
    <property type="match status" value="1"/>
</dbReference>
<evidence type="ECO:0000256" key="6">
    <source>
        <dbReference type="ARBA" id="ARBA00023237"/>
    </source>
</evidence>
<evidence type="ECO:0000256" key="5">
    <source>
        <dbReference type="ARBA" id="ARBA00023136"/>
    </source>
</evidence>
<dbReference type="InterPro" id="IPR012910">
    <property type="entry name" value="Plug_dom"/>
</dbReference>
<accession>A0ABW3AM53</accession>
<keyword evidence="6 7" id="KW-0998">Cell outer membrane</keyword>
<dbReference type="NCBIfam" id="TIGR04057">
    <property type="entry name" value="SusC_RagA_signa"/>
    <property type="match status" value="1"/>
</dbReference>
<reference evidence="10" key="1">
    <citation type="journal article" date="2019" name="Int. J. Syst. Evol. Microbiol.">
        <title>The Global Catalogue of Microorganisms (GCM) 10K type strain sequencing project: providing services to taxonomists for standard genome sequencing and annotation.</title>
        <authorList>
            <consortium name="The Broad Institute Genomics Platform"/>
            <consortium name="The Broad Institute Genome Sequencing Center for Infectious Disease"/>
            <person name="Wu L."/>
            <person name="Ma J."/>
        </authorList>
    </citation>
    <scope>NUCLEOTIDE SEQUENCE [LARGE SCALE GENOMIC DNA]</scope>
    <source>
        <strain evidence="10">CCUG 61484</strain>
    </source>
</reference>
<comment type="similarity">
    <text evidence="7">Belongs to the TonB-dependent receptor family.</text>
</comment>
<keyword evidence="4 7" id="KW-0812">Transmembrane</keyword>
<dbReference type="SUPFAM" id="SSF56935">
    <property type="entry name" value="Porins"/>
    <property type="match status" value="1"/>
</dbReference>
<keyword evidence="3 7" id="KW-1134">Transmembrane beta strand</keyword>
<dbReference type="Gene3D" id="2.60.40.1120">
    <property type="entry name" value="Carboxypeptidase-like, regulatory domain"/>
    <property type="match status" value="1"/>
</dbReference>
<dbReference type="NCBIfam" id="TIGR04056">
    <property type="entry name" value="OMP_RagA_SusC"/>
    <property type="match status" value="1"/>
</dbReference>
<dbReference type="Gene3D" id="2.40.170.20">
    <property type="entry name" value="TonB-dependent receptor, beta-barrel domain"/>
    <property type="match status" value="1"/>
</dbReference>
<protein>
    <submittedName>
        <fullName evidence="9">SusC/RagA family TonB-linked outer membrane protein</fullName>
    </submittedName>
</protein>
<dbReference type="SMART" id="SM00965">
    <property type="entry name" value="STN"/>
    <property type="match status" value="1"/>
</dbReference>
<gene>
    <name evidence="9" type="ORF">ACFQZX_00420</name>
</gene>
<dbReference type="InterPro" id="IPR037066">
    <property type="entry name" value="Plug_dom_sf"/>
</dbReference>
<dbReference type="InterPro" id="IPR036942">
    <property type="entry name" value="Beta-barrel_TonB_sf"/>
</dbReference>
<dbReference type="InterPro" id="IPR011662">
    <property type="entry name" value="Secretin/TonB_short_N"/>
</dbReference>
<keyword evidence="5 7" id="KW-0472">Membrane</keyword>
<sequence>MYKKNTYEPGMPRRLYREIWLIMRLTTIILLVTLLQVSAATHAQNVTLTKSNASLKSIFTDIKKQTGYLVLYPSALVKEAKPVTVELKNVPLKEALDQILGDQNMEFEIQDNSIEVREKEVTILDRIKKVMDARDAAGSVIDENGQPLVGASVRVKNGKESAVTNKDGIFSLKGIAEHSILVITYIGYKEKEINIDEELINIKMELSDSKLDEVQVQAYGKTSKRISTSNITTIKAKEIEDQPVQNPLYAMMGRVPGLIITPTSGLNGAAVKVQLRGQNSLSNVDSEPLFVIDGVPYLNSIAGVQQPGLETISALSFINPNNIESIDVLKDADATAIYGSRGANGVILITTKRGKAGDAQVSGRFSTNLTTVPKTFKMMNTDQYLEMRRECYSNSGLPIPDHSTPNGEKDASNFDLTVWNPKRYTDWQKEFLSGTGVTYYGNLDVSGGNQLLQYRVAGQYSDRGTLTPGDSKFKTSNIDFSLNGRSANQKFQIGISGGYNNISDHSSDDLTRFALTLAPNAPAVYEASGNLNWEPNPGSDIGLGTWTNPLSLLKQMTETTSNIIRGNINLSYQLAKGLKFTNDIGITKTTIHSFSPHTIAAQDPATFGYATAYSATTDNSTSTFSTAPQLNYVENLFGGRLDVLLGASYQTNTQLSQVITARGYTSDALIGSLALGNSDGIGDKSNTSAEYKYLGTFGRINYNWQDKYIVNLNGRHDGSSRFGPGNQFGNFASVGGAWIFSNEDFLKDKKSVLSYGKIRSSFGTTSNDGIGDYQFLELFSAISGVNYQGLNVIGSSGAVNPNYHWESKQNLEIGFDLGFFKDRILLSASYFNAISGSQLLSKSTALTTGAGRVAINQNARIQNTGMEATISAEVISHHNFQWKITGNISFLNKNKILAFPPKDDLSFPDRINNIYDVTDPNFNAVGKPFAGIVAVYEFRGVNPQTGYYTFAKKDGTSTTGSNFDAFSSYKYAKLIDIAPKYYGGFTNSFNYRGLSLSFFIQFSKQMGKNPIYQTDGGAPGSTIFASPEFNVNRWRNPGDISSIQKVSNNIDGYFDYAVLTQSDAAWVDASFFKLKNVSLSYQLPSVRIQKIGMKGLTIFANAQNVATFTKYKGIDPEAQSIYSLAPLREVSLGFNVIF</sequence>
<feature type="domain" description="Secretin/TonB short N-terminal" evidence="8">
    <location>
        <begin position="68"/>
        <end position="119"/>
    </location>
</feature>
<comment type="subcellular location">
    <subcellularLocation>
        <location evidence="1 7">Cell outer membrane</location>
        <topology evidence="1 7">Multi-pass membrane protein</topology>
    </subcellularLocation>
</comment>
<keyword evidence="2 7" id="KW-0813">Transport</keyword>